<keyword evidence="4" id="KW-1133">Transmembrane helix</keyword>
<keyword evidence="5" id="KW-0472">Membrane</keyword>
<organism evidence="7 8">
    <name type="scientific">Halomonas hydrothermalis</name>
    <dbReference type="NCBI Taxonomy" id="115561"/>
    <lineage>
        <taxon>Bacteria</taxon>
        <taxon>Pseudomonadati</taxon>
        <taxon>Pseudomonadota</taxon>
        <taxon>Gammaproteobacteria</taxon>
        <taxon>Oceanospirillales</taxon>
        <taxon>Halomonadaceae</taxon>
        <taxon>Halomonas</taxon>
    </lineage>
</organism>
<name>A0A6F8U5S3_9GAMM</name>
<dbReference type="InterPro" id="IPR010635">
    <property type="entry name" value="Heparan_SO4-6-sulfoTrfase"/>
</dbReference>
<accession>A0A6F8U5S3</accession>
<evidence type="ECO:0000256" key="5">
    <source>
        <dbReference type="ARBA" id="ARBA00023136"/>
    </source>
</evidence>
<evidence type="ECO:0000256" key="1">
    <source>
        <dbReference type="ARBA" id="ARBA00004167"/>
    </source>
</evidence>
<sequence length="320" mass="36327">MPFFFLHIPKTAGTSFRLGAEAYFSKERIVYDYGTNSKTTSPLVKESLHVDQPDFWQFKKAFLANNPAMICGHVPVARFVSLIGVGRTITFLREPLQRIASEYGHFVRNMDYKGSFKEFYASPAMINRQRRALNGVNSEAVGFLGLTERYTESLEILNGGFATDIAERKDNLGKRIPLAEHKLDQDDIDELTRLNKRDIMLYKHACALFDARYAMFKSNQPWAHARLVEANTKRISGWAWWANGSDEPVDIELWVKGEHATTLSAVEMRKELCRLLPPRGGYVGFHLPVKLLPGDTVQCRVAATGQWFPLKPQRVTEPAS</sequence>
<keyword evidence="6" id="KW-0325">Glycoprotein</keyword>
<dbReference type="GO" id="GO:0016020">
    <property type="term" value="C:membrane"/>
    <property type="evidence" value="ECO:0007669"/>
    <property type="project" value="UniProtKB-SubCell"/>
</dbReference>
<dbReference type="PANTHER" id="PTHR12812:SF0">
    <property type="entry name" value="HEPARAN-SULFATE 6-O-SULFOTRANSFERASE"/>
    <property type="match status" value="1"/>
</dbReference>
<dbReference type="AlphaFoldDB" id="A0A6F8U5S3"/>
<comment type="subcellular location">
    <subcellularLocation>
        <location evidence="1">Membrane</location>
        <topology evidence="1">Single-pass membrane protein</topology>
    </subcellularLocation>
</comment>
<dbReference type="EMBL" id="AP022843">
    <property type="protein sequence ID" value="BCB08491.1"/>
    <property type="molecule type" value="Genomic_DNA"/>
</dbReference>
<evidence type="ECO:0000256" key="3">
    <source>
        <dbReference type="ARBA" id="ARBA00022692"/>
    </source>
</evidence>
<keyword evidence="2" id="KW-0808">Transferase</keyword>
<gene>
    <name evidence="7" type="ORF">HHSLTHF2_23810</name>
</gene>
<evidence type="ECO:0000256" key="6">
    <source>
        <dbReference type="ARBA" id="ARBA00023180"/>
    </source>
</evidence>
<dbReference type="Gene3D" id="3.40.50.300">
    <property type="entry name" value="P-loop containing nucleotide triphosphate hydrolases"/>
    <property type="match status" value="1"/>
</dbReference>
<evidence type="ECO:0000256" key="2">
    <source>
        <dbReference type="ARBA" id="ARBA00022679"/>
    </source>
</evidence>
<protein>
    <recommendedName>
        <fullName evidence="9">Sulfotransferase family protein</fullName>
    </recommendedName>
</protein>
<keyword evidence="3" id="KW-0812">Transmembrane</keyword>
<keyword evidence="8" id="KW-1185">Reference proteome</keyword>
<evidence type="ECO:0000256" key="4">
    <source>
        <dbReference type="ARBA" id="ARBA00022989"/>
    </source>
</evidence>
<dbReference type="Proteomes" id="UP000502259">
    <property type="component" value="Chromosome"/>
</dbReference>
<proteinExistence type="predicted"/>
<evidence type="ECO:0008006" key="9">
    <source>
        <dbReference type="Google" id="ProtNLM"/>
    </source>
</evidence>
<dbReference type="InterPro" id="IPR027417">
    <property type="entry name" value="P-loop_NTPase"/>
</dbReference>
<dbReference type="GO" id="GO:0017095">
    <property type="term" value="F:heparan sulfate 6-sulfotransferase activity"/>
    <property type="evidence" value="ECO:0007669"/>
    <property type="project" value="TreeGrafter"/>
</dbReference>
<evidence type="ECO:0000313" key="8">
    <source>
        <dbReference type="Proteomes" id="UP000502259"/>
    </source>
</evidence>
<dbReference type="PANTHER" id="PTHR12812">
    <property type="entry name" value="HEPARAN SULFATE 6-O-SULFOTRANSFERASE 3"/>
    <property type="match status" value="1"/>
</dbReference>
<evidence type="ECO:0000313" key="7">
    <source>
        <dbReference type="EMBL" id="BCB08491.1"/>
    </source>
</evidence>
<reference evidence="7 8" key="1">
    <citation type="submission" date="2020-03" db="EMBL/GenBank/DDBJ databases">
        <title>Complete Genome Sequence of Halomonas hydrothermalis Strain Slthf2, Halophilic Bacterium Isolated from Deep-Sea Hydrothermal-Vent Environments.</title>
        <authorList>
            <person name="Takeyama N."/>
            <person name="Huang M."/>
            <person name="Sato K."/>
            <person name="Galipon J."/>
            <person name="Arakawa K."/>
        </authorList>
    </citation>
    <scope>NUCLEOTIDE SEQUENCE [LARGE SCALE GENOMIC DNA]</scope>
    <source>
        <strain evidence="7 8">Slthf2</strain>
    </source>
</reference>